<dbReference type="EMBL" id="CP011120">
    <property type="protein sequence ID" value="ANA14190.1"/>
    <property type="molecule type" value="Genomic_DNA"/>
</dbReference>
<dbReference type="RefSeq" id="WP_063354357.1">
    <property type="nucleotide sequence ID" value="NZ_CP011120.1"/>
</dbReference>
<proteinExistence type="predicted"/>
<protein>
    <submittedName>
        <fullName evidence="1">Uncharacterized protein</fullName>
    </submittedName>
</protein>
<evidence type="ECO:0000313" key="1">
    <source>
        <dbReference type="EMBL" id="ANA14190.1"/>
    </source>
</evidence>
<accession>A0ABM6AK95</accession>
<evidence type="ECO:0000313" key="2">
    <source>
        <dbReference type="Proteomes" id="UP000076595"/>
    </source>
</evidence>
<keyword evidence="2" id="KW-1185">Reference proteome</keyword>
<organism evidence="1 2">
    <name type="scientific">Acetobacter oryzifermentans</name>
    <dbReference type="NCBI Taxonomy" id="1633874"/>
    <lineage>
        <taxon>Bacteria</taxon>
        <taxon>Pseudomonadati</taxon>
        <taxon>Pseudomonadota</taxon>
        <taxon>Alphaproteobacteria</taxon>
        <taxon>Acetobacterales</taxon>
        <taxon>Acetobacteraceae</taxon>
        <taxon>Acetobacter</taxon>
    </lineage>
</organism>
<name>A0ABM6AK95_9PROT</name>
<sequence length="114" mass="12884">MPPTQAQQTDRYQFSADEIRNIESIVRRVVNGSKASSVASRNNIYDKTKRLLRVCHARVCQLDLAAMVDADLQIVLEDLGTLRRNLNPATAHIDYGTRLHFALNTAYRSKRQAA</sequence>
<gene>
    <name evidence="1" type="ORF">WG31_09405</name>
</gene>
<dbReference type="Proteomes" id="UP000076595">
    <property type="component" value="Chromosome"/>
</dbReference>
<reference evidence="1 2" key="1">
    <citation type="submission" date="2015-03" db="EMBL/GenBank/DDBJ databases">
        <title>Genome study of Acetobacter sp. SLV-7.</title>
        <authorList>
            <person name="Cho G.Y."/>
            <person name="Jeon C.O."/>
        </authorList>
    </citation>
    <scope>NUCLEOTIDE SEQUENCE [LARGE SCALE GENOMIC DNA]</scope>
    <source>
        <strain evidence="1 2">SLV-7</strain>
    </source>
</reference>